<comment type="caution">
    <text evidence="2">The sequence shown here is derived from an EMBL/GenBank/DDBJ whole genome shotgun (WGS) entry which is preliminary data.</text>
</comment>
<dbReference type="GO" id="GO:0016787">
    <property type="term" value="F:hydrolase activity"/>
    <property type="evidence" value="ECO:0007669"/>
    <property type="project" value="UniProtKB-KW"/>
</dbReference>
<dbReference type="EMBL" id="JBHTAX010000001">
    <property type="protein sequence ID" value="MFC7189651.1"/>
    <property type="molecule type" value="Genomic_DNA"/>
</dbReference>
<dbReference type="GeneID" id="76199214"/>
<dbReference type="SUPFAM" id="SSF55811">
    <property type="entry name" value="Nudix"/>
    <property type="match status" value="1"/>
</dbReference>
<protein>
    <submittedName>
        <fullName evidence="2">NUDIX hydrolase</fullName>
    </submittedName>
</protein>
<evidence type="ECO:0000313" key="2">
    <source>
        <dbReference type="EMBL" id="MFC7189651.1"/>
    </source>
</evidence>
<proteinExistence type="predicted"/>
<dbReference type="AlphaFoldDB" id="A0ABD5YK93"/>
<dbReference type="InterPro" id="IPR015797">
    <property type="entry name" value="NUDIX_hydrolase-like_dom_sf"/>
</dbReference>
<dbReference type="InterPro" id="IPR000086">
    <property type="entry name" value="NUDIX_hydrolase_dom"/>
</dbReference>
<dbReference type="Proteomes" id="UP001596417">
    <property type="component" value="Unassembled WGS sequence"/>
</dbReference>
<dbReference type="Gene3D" id="3.90.79.10">
    <property type="entry name" value="Nucleoside Triphosphate Pyrophosphohydrolase"/>
    <property type="match status" value="1"/>
</dbReference>
<reference evidence="2 3" key="1">
    <citation type="journal article" date="2019" name="Int. J. Syst. Evol. Microbiol.">
        <title>The Global Catalogue of Microorganisms (GCM) 10K type strain sequencing project: providing services to taxonomists for standard genome sequencing and annotation.</title>
        <authorList>
            <consortium name="The Broad Institute Genomics Platform"/>
            <consortium name="The Broad Institute Genome Sequencing Center for Infectious Disease"/>
            <person name="Wu L."/>
            <person name="Ma J."/>
        </authorList>
    </citation>
    <scope>NUCLEOTIDE SEQUENCE [LARGE SCALE GENOMIC DNA]</scope>
    <source>
        <strain evidence="2 3">RDMS1</strain>
    </source>
</reference>
<keyword evidence="3" id="KW-1185">Reference proteome</keyword>
<gene>
    <name evidence="2" type="ORF">ACFQL7_07145</name>
</gene>
<organism evidence="2 3">
    <name type="scientific">Halocatena marina</name>
    <dbReference type="NCBI Taxonomy" id="2934937"/>
    <lineage>
        <taxon>Archaea</taxon>
        <taxon>Methanobacteriati</taxon>
        <taxon>Methanobacteriota</taxon>
        <taxon>Stenosarchaea group</taxon>
        <taxon>Halobacteria</taxon>
        <taxon>Halobacteriales</taxon>
        <taxon>Natronomonadaceae</taxon>
        <taxon>Halocatena</taxon>
    </lineage>
</organism>
<accession>A0ABD5YK93</accession>
<evidence type="ECO:0000259" key="1">
    <source>
        <dbReference type="PROSITE" id="PS51462"/>
    </source>
</evidence>
<dbReference type="PROSITE" id="PS51462">
    <property type="entry name" value="NUDIX"/>
    <property type="match status" value="1"/>
</dbReference>
<name>A0ABD5YK93_9EURY</name>
<keyword evidence="2" id="KW-0378">Hydrolase</keyword>
<dbReference type="RefSeq" id="WP_264554837.1">
    <property type="nucleotide sequence ID" value="NZ_CP109979.1"/>
</dbReference>
<feature type="domain" description="Nudix hydrolase" evidence="1">
    <location>
        <begin position="5"/>
        <end position="140"/>
    </location>
</feature>
<dbReference type="Pfam" id="PF00293">
    <property type="entry name" value="NUDIX"/>
    <property type="match status" value="1"/>
</dbReference>
<evidence type="ECO:0000313" key="3">
    <source>
        <dbReference type="Proteomes" id="UP001596417"/>
    </source>
</evidence>
<dbReference type="PANTHER" id="PTHR43736">
    <property type="entry name" value="ADP-RIBOSE PYROPHOSPHATASE"/>
    <property type="match status" value="1"/>
</dbReference>
<sequence length="144" mass="16187">MDEYAYVVNVDGVVVRNDEYLLIERGHEEDHASGRLAFPGGKVEQPPDENETIEQTAVRELSEEVGVEVGDVEYVLSSTFETDDGTQCLNIVTLCEYVGGEARPRAPDEVAAVHWLSYDEIEEHEAIPPYIERYADRVEAIRSN</sequence>
<dbReference type="PANTHER" id="PTHR43736:SF1">
    <property type="entry name" value="DIHYDRONEOPTERIN TRIPHOSPHATE DIPHOSPHATASE"/>
    <property type="match status" value="1"/>
</dbReference>